<feature type="transmembrane region" description="Helical" evidence="4">
    <location>
        <begin position="1734"/>
        <end position="1757"/>
    </location>
</feature>
<gene>
    <name evidence="8" type="ORF">PNAL_LOCUS510</name>
</gene>
<comment type="caution">
    <text evidence="8">The sequence shown here is derived from an EMBL/GenBank/DDBJ whole genome shotgun (WGS) entry which is preliminary data.</text>
</comment>
<feature type="compositionally biased region" description="Polar residues" evidence="3">
    <location>
        <begin position="1936"/>
        <end position="1945"/>
    </location>
</feature>
<evidence type="ECO:0000259" key="5">
    <source>
        <dbReference type="Pfam" id="PF10350"/>
    </source>
</evidence>
<evidence type="ECO:0000259" key="6">
    <source>
        <dbReference type="Pfam" id="PF25150"/>
    </source>
</evidence>
<feature type="domain" description="DUF2428" evidence="5">
    <location>
        <begin position="695"/>
        <end position="931"/>
    </location>
</feature>
<evidence type="ECO:0008006" key="10">
    <source>
        <dbReference type="Google" id="ProtNLM"/>
    </source>
</evidence>
<dbReference type="PANTHER" id="PTHR14387">
    <property type="entry name" value="THADA/DEATH RECEPTOR INTERACTING PROTEIN"/>
    <property type="match status" value="1"/>
</dbReference>
<dbReference type="SUPFAM" id="SSF48371">
    <property type="entry name" value="ARM repeat"/>
    <property type="match status" value="1"/>
</dbReference>
<dbReference type="Pfam" id="PF26523">
    <property type="entry name" value="Trm732_C"/>
    <property type="match status" value="1"/>
</dbReference>
<dbReference type="InterPro" id="IPR056843">
    <property type="entry name" value="THADA-like_TPR"/>
</dbReference>
<sequence>MDDLAQKVQLYSEKTLRDIAKGPLVKLTLTCQDTEKVNRVWQSLVQTLSTASISQPHSAEACNATSAFIDAATKSQCDTTRQLIFSQEAWLSIFDICLTRYEDAKPKPIKKLLASITTILAKSHQGTTRAELQTAIIDAIIPSIVIGEPQSRLKGCLVFLETFIRRDALLPSEFIPLTRQWLLKNTDKWATLFAKDHEALSLGETVPAFDTASGSLSDELAARMFVLGLLIQTNNRTMAVPAGNLLAILIQKMKPETSPEKLSAMWVMPVRRMVLQNMEGLEDLSNRLLQPLFSIDPNGFKIFLDTLPVKSLLKGDMTDAPEAEYMVLFAALQIGKKINLVHEDYIFNVGKMKLDQNEVLVMKSDVIGNFLLHREANIRIAALSLLITAFSTVKPFTVGATNVILRGLPSMHAESDAYTRGEILSLTRKFFVRLRGGIVKDGDLALKTEKTANKPAQGQVRNETETTEFLRAYLKLLGNDLRLAASYPRHITALKALKLLLDSGLDPRIEAKLQKSEMENIWKVHVEVFDSQLLRLLIDLLLDPFEEVRQTALSILSLCPREILLNGLHDKTDQQLAVGMRLTDAITRAESLASNTSRADHADTVARLYHIIFCAALPANSGQPVSDWWTTKASVVDTILKKLEERLLDSKALFNSAVREAPLHGYTSGLRYIVLMPSFHSLVSDGSGSAAWRSIHDRIVSICDKIWIEAKPLLCLDSPEGHSDEPVEDLNVGPKDALSYSWRSLREASLLLHATMVNTSYGPSGSDGLNLADFANIGGVSFTQLAELRHRGAFSNVSQTFATCCQRCSSSKDPSIRELPRNWYQEAKSTIFGSASQLTRRSAGLPALVTGIVGSDPGTPFFNEAINELHEISSLSVEYDKEKQYLELPQVHAMNCLKDIFTNAKLGSHTEPFIMKALTLSAERLGSPIWALRNSGLMLFRALLTKMCRVIPGAGPGFGGNSGSEPGSRITFPKYPGLLELLSGLLTTTQGEAAEGTEIITERVFPALELVGDKVPSLDDPTDEMLRGLVLEHLSSPVWGVREHAARVYASLLTRQNIPEDLRTLVTLPSKITENYIHGVALCVRYALRRYSFTTDDFWTLNLDVLFTTLRTVLEFLFRVGKSPTVASELVEILNGTLERAIQAQSENQVISFINEMFEVHDLDGILRYAFDASQIGWNLSSINRASALLRRALAWCTTLKMLTSQQWEQLPAFFIGVSQFDADVARWILEQLHESVGEDKRYRQPLVGLYSSVILGDSRPDVKTMAASNLASIVESLISSQFGSVSSIGLPWDAIANSFRPETDITAWNREATDAELRLRGCLLAIRSSVDQTAWSSLEGDVHSWTIKLRSALSEETEFTTRFAAAVSVGSFSRALRSPGSQPRVDAMLLDVYLVLYDMLNDDDDEIRDVAAAAASWVLSQSSVSPDADVFLAPLNASALLADFIIDNYSDSALLGQRVLRYLTGQEPRVSGSDEHSHLVAVSDQIAEYRQDSTVLFVEEKQNLFIDDVREVEVWSRALLRLTRSAYAKLSLDEISAWAFDGLTYLCSLAGPEKEPDGLLGWVSKPEIFTLGLRVIAISSALGSQGFPVPDSLRMQPTAFRGSLESLLVAGKPSSVHGDWLSRIQTALEIILKNTLVCHVCESAPSSSSHFALSFLFSLPSLDISISIILIQGNPSTHYLHSSPSSLSSFSCSLRYFIIITRAPHKSSPAACTPGPSLQITFSPPCCTMQDNILVAVLLSVTFVTPVFAWLFYLWYRSHVAQMHQEGQIFDRRNRDRAHANYEPANGAQNPIFGPYFTPRGWVRPKTRGLSHVVRPPQYVPTRQPVFTGNPNSDQHFQGPTHASSRSPQRANQQPDPLSKRQQRKQRALQNRQRQQQQSQNEQPNTQNRQNQHKQKFKNQGQNSQKSPNAHSPNAHSPNPQGAQNEQYHQRRNGKGQNDQTSNHGGDGWGNDAGPQDNQHSAGKSENNNSWGSNSNDDQGRLRNSRSFSPQRGSRDTHSTPRERSSQRGNQHDDDHRRSDGRREINEQQQHNDGWSNSRPASPDQASSEVAFGGAWGQSDHGGQETSYPRSNHPSEDHNRYSGWGDDDTKSYTKRKGSRYGSPERKSRGRSSPSRDCGNKSRNRSRSNSWGREEEHRGGGSPTWGQDGNVYRDKKKKKERWEIELEENAKRRRSRSASRERSGAGWDKRSQRSSWKETQEW</sequence>
<dbReference type="InterPro" id="IPR019442">
    <property type="entry name" value="THADA/TRM732_DUF2428"/>
</dbReference>
<dbReference type="Pfam" id="PF25150">
    <property type="entry name" value="TPR_Trm732"/>
    <property type="match status" value="1"/>
</dbReference>
<feature type="compositionally biased region" description="Polar residues" evidence="3">
    <location>
        <begin position="1826"/>
        <end position="1857"/>
    </location>
</feature>
<feature type="compositionally biased region" description="Basic and acidic residues" evidence="3">
    <location>
        <begin position="2160"/>
        <end position="2170"/>
    </location>
</feature>
<evidence type="ECO:0000313" key="8">
    <source>
        <dbReference type="EMBL" id="CAG7951666.1"/>
    </source>
</evidence>
<dbReference type="GO" id="GO:0030488">
    <property type="term" value="P:tRNA methylation"/>
    <property type="evidence" value="ECO:0007669"/>
    <property type="project" value="TreeGrafter"/>
</dbReference>
<protein>
    <recommendedName>
        <fullName evidence="10">DUF2428 domain-containing protein</fullName>
    </recommendedName>
</protein>
<keyword evidence="4" id="KW-1133">Transmembrane helix</keyword>
<dbReference type="Proteomes" id="UP001153461">
    <property type="component" value="Unassembled WGS sequence"/>
</dbReference>
<feature type="domain" description="tRNA (32-2'-O)-methyltransferase regulator THADA-like TPR repeats region" evidence="6">
    <location>
        <begin position="265"/>
        <end position="550"/>
    </location>
</feature>
<feature type="domain" description="tRNA (32-2'-O)-methyltransferase regulator THADA-like C-terminal TPR repeats region" evidence="7">
    <location>
        <begin position="933"/>
        <end position="1086"/>
    </location>
</feature>
<dbReference type="InterPro" id="IPR051954">
    <property type="entry name" value="tRNA_methyltransferase_THADA"/>
</dbReference>
<feature type="region of interest" description="Disordered" evidence="3">
    <location>
        <begin position="1814"/>
        <end position="2202"/>
    </location>
</feature>
<dbReference type="OrthoDB" id="35799at2759"/>
<feature type="compositionally biased region" description="Polar residues" evidence="3">
    <location>
        <begin position="1899"/>
        <end position="1928"/>
    </location>
</feature>
<evidence type="ECO:0000256" key="1">
    <source>
        <dbReference type="ARBA" id="ARBA00010409"/>
    </source>
</evidence>
<dbReference type="Pfam" id="PF10350">
    <property type="entry name" value="DUF2428"/>
    <property type="match status" value="1"/>
</dbReference>
<feature type="compositionally biased region" description="Low complexity" evidence="3">
    <location>
        <begin position="1966"/>
        <end position="1977"/>
    </location>
</feature>
<dbReference type="EMBL" id="CAJVNV010000012">
    <property type="protein sequence ID" value="CAG7951666.1"/>
    <property type="molecule type" value="Genomic_DNA"/>
</dbReference>
<feature type="compositionally biased region" description="Low complexity" evidence="3">
    <location>
        <begin position="1869"/>
        <end position="1889"/>
    </location>
</feature>
<keyword evidence="4" id="KW-0472">Membrane</keyword>
<accession>A0A9W4HAU9</accession>
<keyword evidence="4" id="KW-0812">Transmembrane</keyword>
<proteinExistence type="inferred from homology"/>
<feature type="compositionally biased region" description="Basic and acidic residues" evidence="3">
    <location>
        <begin position="2178"/>
        <end position="2202"/>
    </location>
</feature>
<reference evidence="8" key="1">
    <citation type="submission" date="2021-07" db="EMBL/GenBank/DDBJ databases">
        <authorList>
            <person name="Branca A.L. A."/>
        </authorList>
    </citation>
    <scope>NUCLEOTIDE SEQUENCE</scope>
</reference>
<evidence type="ECO:0000259" key="7">
    <source>
        <dbReference type="Pfam" id="PF25151"/>
    </source>
</evidence>
<comment type="similarity">
    <text evidence="1">Belongs to the THADA family.</text>
</comment>
<name>A0A9W4HAU9_PENNA</name>
<keyword evidence="2" id="KW-0819">tRNA processing</keyword>
<evidence type="ECO:0000256" key="2">
    <source>
        <dbReference type="ARBA" id="ARBA00022694"/>
    </source>
</evidence>
<dbReference type="InterPro" id="IPR056842">
    <property type="entry name" value="THADA-like_TPR_C"/>
</dbReference>
<evidence type="ECO:0000256" key="3">
    <source>
        <dbReference type="SAM" id="MobiDB-lite"/>
    </source>
</evidence>
<organism evidence="8 9">
    <name type="scientific">Penicillium nalgiovense</name>
    <dbReference type="NCBI Taxonomy" id="60175"/>
    <lineage>
        <taxon>Eukaryota</taxon>
        <taxon>Fungi</taxon>
        <taxon>Dikarya</taxon>
        <taxon>Ascomycota</taxon>
        <taxon>Pezizomycotina</taxon>
        <taxon>Eurotiomycetes</taxon>
        <taxon>Eurotiomycetidae</taxon>
        <taxon>Eurotiales</taxon>
        <taxon>Aspergillaceae</taxon>
        <taxon>Penicillium</taxon>
    </lineage>
</organism>
<dbReference type="PANTHER" id="PTHR14387:SF0">
    <property type="entry name" value="DUF2428 DOMAIN-CONTAINING PROTEIN"/>
    <property type="match status" value="1"/>
</dbReference>
<dbReference type="GO" id="GO:0005829">
    <property type="term" value="C:cytosol"/>
    <property type="evidence" value="ECO:0007669"/>
    <property type="project" value="TreeGrafter"/>
</dbReference>
<feature type="compositionally biased region" description="Polar residues" evidence="3">
    <location>
        <begin position="2028"/>
        <end position="2049"/>
    </location>
</feature>
<dbReference type="Pfam" id="PF25151">
    <property type="entry name" value="TPR_Trm732_C"/>
    <property type="match status" value="1"/>
</dbReference>
<feature type="compositionally biased region" description="Basic and acidic residues" evidence="3">
    <location>
        <begin position="1994"/>
        <end position="2027"/>
    </location>
</feature>
<dbReference type="InterPro" id="IPR016024">
    <property type="entry name" value="ARM-type_fold"/>
</dbReference>
<evidence type="ECO:0000313" key="9">
    <source>
        <dbReference type="Proteomes" id="UP001153461"/>
    </source>
</evidence>
<evidence type="ECO:0000256" key="4">
    <source>
        <dbReference type="SAM" id="Phobius"/>
    </source>
</evidence>